<reference evidence="2" key="1">
    <citation type="submission" date="2016-12" db="EMBL/GenBank/DDBJ databases">
        <title>Characterization of a Plasmid Isolated from Enterococcus faecalis found in the Fecal Material of a Blue Whale.</title>
        <authorList>
            <person name="McLaughlin R."/>
        </authorList>
    </citation>
    <scope>NUCLEOTIDE SEQUENCE</scope>
    <source>
        <strain evidence="2">3</strain>
        <plasmid evidence="2">pGTC3</plasmid>
    </source>
</reference>
<accession>A0A1W6QY86</accession>
<feature type="transmembrane region" description="Helical" evidence="1">
    <location>
        <begin position="14"/>
        <end position="38"/>
    </location>
</feature>
<keyword evidence="2" id="KW-0614">Plasmid</keyword>
<name>A0A1W6QY86_ENTFL</name>
<dbReference type="EMBL" id="KY303941">
    <property type="protein sequence ID" value="ARO46254.1"/>
    <property type="molecule type" value="Genomic_DNA"/>
</dbReference>
<keyword evidence="1" id="KW-0472">Membrane</keyword>
<keyword evidence="1" id="KW-0812">Transmembrane</keyword>
<keyword evidence="1" id="KW-1133">Transmembrane helix</keyword>
<dbReference type="RefSeq" id="WP_172689737.1">
    <property type="nucleotide sequence ID" value="NZ_KY303941.1"/>
</dbReference>
<evidence type="ECO:0000256" key="1">
    <source>
        <dbReference type="SAM" id="Phobius"/>
    </source>
</evidence>
<feature type="transmembrane region" description="Helical" evidence="1">
    <location>
        <begin position="50"/>
        <end position="71"/>
    </location>
</feature>
<geneLocation type="plasmid" evidence="2">
    <name>pGTC3</name>
</geneLocation>
<organism evidence="2">
    <name type="scientific">Enterococcus faecalis</name>
    <name type="common">Streptococcus faecalis</name>
    <dbReference type="NCBI Taxonomy" id="1351"/>
    <lineage>
        <taxon>Bacteria</taxon>
        <taxon>Bacillati</taxon>
        <taxon>Bacillota</taxon>
        <taxon>Bacilli</taxon>
        <taxon>Lactobacillales</taxon>
        <taxon>Enterococcaceae</taxon>
        <taxon>Enterococcus</taxon>
    </lineage>
</organism>
<evidence type="ECO:0000313" key="2">
    <source>
        <dbReference type="EMBL" id="ARO46254.1"/>
    </source>
</evidence>
<feature type="transmembrane region" description="Helical" evidence="1">
    <location>
        <begin position="77"/>
        <end position="105"/>
    </location>
</feature>
<dbReference type="AlphaFoldDB" id="A0A1W6QY86"/>
<sequence>MEIIRLFFENLYDLISVGIDFLLSLVIRMIGWPILHVMKGLSQTHGLERICYFLAFISLCALLLTAFYYFWIYFVPILIFFVPLLSVLMKGLLTIATIVILYLMLKKQCLKIVRKNKNKIKV</sequence>
<proteinExistence type="predicted"/>
<protein>
    <submittedName>
        <fullName evidence="2">Uncharacterized protein</fullName>
    </submittedName>
</protein>